<dbReference type="InterPro" id="IPR045537">
    <property type="entry name" value="Lar7_xRRM"/>
</dbReference>
<gene>
    <name evidence="4" type="ORF">OH76DRAFT_1424259</name>
</gene>
<dbReference type="InterPro" id="IPR012677">
    <property type="entry name" value="Nucleotide-bd_a/b_plait_sf"/>
</dbReference>
<evidence type="ECO:0000256" key="1">
    <source>
        <dbReference type="ARBA" id="ARBA00022884"/>
    </source>
</evidence>
<dbReference type="GO" id="GO:0070034">
    <property type="term" value="F:telomerase RNA binding"/>
    <property type="evidence" value="ECO:0007669"/>
    <property type="project" value="InterPro"/>
</dbReference>
<dbReference type="PROSITE" id="PS51939">
    <property type="entry name" value="XRRM"/>
    <property type="match status" value="1"/>
</dbReference>
<evidence type="ECO:0000313" key="4">
    <source>
        <dbReference type="EMBL" id="RDX39532.1"/>
    </source>
</evidence>
<name>A0A371CGY0_9APHY</name>
<organism evidence="4 5">
    <name type="scientific">Lentinus brumalis</name>
    <dbReference type="NCBI Taxonomy" id="2498619"/>
    <lineage>
        <taxon>Eukaryota</taxon>
        <taxon>Fungi</taxon>
        <taxon>Dikarya</taxon>
        <taxon>Basidiomycota</taxon>
        <taxon>Agaricomycotina</taxon>
        <taxon>Agaricomycetes</taxon>
        <taxon>Polyporales</taxon>
        <taxon>Polyporaceae</taxon>
        <taxon>Lentinus</taxon>
    </lineage>
</organism>
<dbReference type="Pfam" id="PF19977">
    <property type="entry name" value="xRRM"/>
    <property type="match status" value="1"/>
</dbReference>
<reference evidence="4 5" key="1">
    <citation type="journal article" date="2018" name="Biotechnol. Biofuels">
        <title>Integrative visual omics of the white-rot fungus Polyporus brumalis exposes the biotechnological potential of its oxidative enzymes for delignifying raw plant biomass.</title>
        <authorList>
            <person name="Miyauchi S."/>
            <person name="Rancon A."/>
            <person name="Drula E."/>
            <person name="Hage H."/>
            <person name="Chaduli D."/>
            <person name="Favel A."/>
            <person name="Grisel S."/>
            <person name="Henrissat B."/>
            <person name="Herpoel-Gimbert I."/>
            <person name="Ruiz-Duenas F.J."/>
            <person name="Chevret D."/>
            <person name="Hainaut M."/>
            <person name="Lin J."/>
            <person name="Wang M."/>
            <person name="Pangilinan J."/>
            <person name="Lipzen A."/>
            <person name="Lesage-Meessen L."/>
            <person name="Navarro D."/>
            <person name="Riley R."/>
            <person name="Grigoriev I.V."/>
            <person name="Zhou S."/>
            <person name="Raouche S."/>
            <person name="Rosso M.N."/>
        </authorList>
    </citation>
    <scope>NUCLEOTIDE SEQUENCE [LARGE SCALE GENOMIC DNA]</scope>
    <source>
        <strain evidence="4 5">BRFM 1820</strain>
    </source>
</reference>
<feature type="non-terminal residue" evidence="4">
    <location>
        <position position="243"/>
    </location>
</feature>
<protein>
    <recommendedName>
        <fullName evidence="3">XRRM domain-containing protein</fullName>
    </recommendedName>
</protein>
<sequence length="243" mass="26480">DPSAPFPPGCLVFVRNVHPETNKTTLKTLFTTHAFGAASATSTLDYVDYNKGMTSCHLRLSSPAHARTLVSAFEVRPVVQLLGLDSAGTPAADGERPISAEVVDGEREELYWNKVPEKVRREAVRRAIAELSGEGAGIGTGHVADEEQQQAPLSLPHVNDTFTRYSGVDPWLVCGRRLRAAGRLASRRSGQANTSLQSRITDLRVFLGTRLYEAVCPRWAGSVETFVGSKYNKVNVWEQEGAS</sequence>
<dbReference type="EMBL" id="KZ857771">
    <property type="protein sequence ID" value="RDX39532.1"/>
    <property type="molecule type" value="Genomic_DNA"/>
</dbReference>
<dbReference type="OrthoDB" id="439993at2759"/>
<keyword evidence="1 2" id="KW-0694">RNA-binding</keyword>
<evidence type="ECO:0000259" key="3">
    <source>
        <dbReference type="PROSITE" id="PS51939"/>
    </source>
</evidence>
<accession>A0A371CGY0</accession>
<dbReference type="STRING" id="139420.A0A371CGY0"/>
<dbReference type="Proteomes" id="UP000256964">
    <property type="component" value="Unassembled WGS sequence"/>
</dbReference>
<evidence type="ECO:0000256" key="2">
    <source>
        <dbReference type="PROSITE-ProRule" id="PRU01288"/>
    </source>
</evidence>
<evidence type="ECO:0000313" key="5">
    <source>
        <dbReference type="Proteomes" id="UP000256964"/>
    </source>
</evidence>
<keyword evidence="5" id="KW-1185">Reference proteome</keyword>
<dbReference type="GO" id="GO:1904868">
    <property type="term" value="P:telomerase catalytic core complex assembly"/>
    <property type="evidence" value="ECO:0007669"/>
    <property type="project" value="InterPro"/>
</dbReference>
<dbReference type="GO" id="GO:1990904">
    <property type="term" value="C:ribonucleoprotein complex"/>
    <property type="evidence" value="ECO:0007669"/>
    <property type="project" value="UniProtKB-UniRule"/>
</dbReference>
<proteinExistence type="predicted"/>
<dbReference type="AlphaFoldDB" id="A0A371CGY0"/>
<dbReference type="InterPro" id="IPR014886">
    <property type="entry name" value="La_xRRM"/>
</dbReference>
<dbReference type="Gene3D" id="3.30.70.330">
    <property type="match status" value="1"/>
</dbReference>
<feature type="domain" description="XRRM" evidence="3">
    <location>
        <begin position="5"/>
        <end position="147"/>
    </location>
</feature>